<dbReference type="OrthoDB" id="164032at2"/>
<evidence type="ECO:0000313" key="5">
    <source>
        <dbReference type="Proteomes" id="UP000263094"/>
    </source>
</evidence>
<comment type="caution">
    <text evidence="4">The sequence shown here is derived from an EMBL/GenBank/DDBJ whole genome shotgun (WGS) entry which is preliminary data.</text>
</comment>
<evidence type="ECO:0000259" key="3">
    <source>
        <dbReference type="PROSITE" id="PS51186"/>
    </source>
</evidence>
<dbReference type="SUPFAM" id="SSF55729">
    <property type="entry name" value="Acyl-CoA N-acyltransferases (Nat)"/>
    <property type="match status" value="1"/>
</dbReference>
<accession>A0A372MA91</accession>
<dbReference type="AlphaFoldDB" id="A0A372MA91"/>
<keyword evidence="5" id="KW-1185">Reference proteome</keyword>
<organism evidence="4 5">
    <name type="scientific">Streptomyces triticagri</name>
    <dbReference type="NCBI Taxonomy" id="2293568"/>
    <lineage>
        <taxon>Bacteria</taxon>
        <taxon>Bacillati</taxon>
        <taxon>Actinomycetota</taxon>
        <taxon>Actinomycetes</taxon>
        <taxon>Kitasatosporales</taxon>
        <taxon>Streptomycetaceae</taxon>
        <taxon>Streptomyces</taxon>
    </lineage>
</organism>
<dbReference type="InterPro" id="IPR016181">
    <property type="entry name" value="Acyl_CoA_acyltransferase"/>
</dbReference>
<sequence>MPPDSAPPTPVSDRVRHATALDAPGIGALKVRAWRAAYGSFMSRALLDSLDPAEDAARWAEYLSDIPADHRLWVSEAAGGVTGFCRTGPTDARRDADLGGAAAEVHGLYIDPARIGTGLGRALFAHAVTDLERRGHGPVCVYAYTPNTTAVRFYERAGFTADGTTRLDPDDGIEVPEVRLVKR</sequence>
<keyword evidence="2" id="KW-0012">Acyltransferase</keyword>
<dbReference type="Gene3D" id="3.40.630.30">
    <property type="match status" value="1"/>
</dbReference>
<dbReference type="RefSeq" id="WP_128554611.1">
    <property type="nucleotide sequence ID" value="NZ_QUAK01000023.1"/>
</dbReference>
<proteinExistence type="predicted"/>
<gene>
    <name evidence="4" type="ORF">DY218_04595</name>
</gene>
<dbReference type="PANTHER" id="PTHR43877">
    <property type="entry name" value="AMINOALKYLPHOSPHONATE N-ACETYLTRANSFERASE-RELATED-RELATED"/>
    <property type="match status" value="1"/>
</dbReference>
<name>A0A372MA91_9ACTN</name>
<dbReference type="PROSITE" id="PS51186">
    <property type="entry name" value="GNAT"/>
    <property type="match status" value="1"/>
</dbReference>
<dbReference type="InterPro" id="IPR050832">
    <property type="entry name" value="Bact_Acetyltransf"/>
</dbReference>
<dbReference type="CDD" id="cd04301">
    <property type="entry name" value="NAT_SF"/>
    <property type="match status" value="1"/>
</dbReference>
<protein>
    <submittedName>
        <fullName evidence="4">N-acetyltransferase</fullName>
    </submittedName>
</protein>
<feature type="domain" description="N-acetyltransferase" evidence="3">
    <location>
        <begin position="29"/>
        <end position="183"/>
    </location>
</feature>
<evidence type="ECO:0000313" key="4">
    <source>
        <dbReference type="EMBL" id="RFU87868.1"/>
    </source>
</evidence>
<dbReference type="GO" id="GO:0016747">
    <property type="term" value="F:acyltransferase activity, transferring groups other than amino-acyl groups"/>
    <property type="evidence" value="ECO:0007669"/>
    <property type="project" value="InterPro"/>
</dbReference>
<evidence type="ECO:0000256" key="1">
    <source>
        <dbReference type="ARBA" id="ARBA00022679"/>
    </source>
</evidence>
<dbReference type="InterPro" id="IPR000182">
    <property type="entry name" value="GNAT_dom"/>
</dbReference>
<dbReference type="EMBL" id="QUAK01000023">
    <property type="protein sequence ID" value="RFU87868.1"/>
    <property type="molecule type" value="Genomic_DNA"/>
</dbReference>
<keyword evidence="1 4" id="KW-0808">Transferase</keyword>
<reference evidence="4 5" key="1">
    <citation type="submission" date="2018-08" db="EMBL/GenBank/DDBJ databases">
        <title>Isolation, diversity and antifungal activity of Actinobacteria from wheat.</title>
        <authorList>
            <person name="Han C."/>
        </authorList>
    </citation>
    <scope>NUCLEOTIDE SEQUENCE [LARGE SCALE GENOMIC DNA]</scope>
    <source>
        <strain evidence="4 5">NEAU-YY421</strain>
    </source>
</reference>
<dbReference type="Pfam" id="PF13508">
    <property type="entry name" value="Acetyltransf_7"/>
    <property type="match status" value="1"/>
</dbReference>
<dbReference type="Proteomes" id="UP000263094">
    <property type="component" value="Unassembled WGS sequence"/>
</dbReference>
<evidence type="ECO:0000256" key="2">
    <source>
        <dbReference type="ARBA" id="ARBA00023315"/>
    </source>
</evidence>